<dbReference type="EMBL" id="CABR01000102">
    <property type="protein sequence ID" value="CBI10735.1"/>
    <property type="molecule type" value="Genomic_DNA"/>
</dbReference>
<proteinExistence type="predicted"/>
<name>E6QU13_9ZZZZ</name>
<reference evidence="1" key="1">
    <citation type="submission" date="2009-10" db="EMBL/GenBank/DDBJ databases">
        <title>Diversity of trophic interactions inside an arsenic-rich microbial ecosystem.</title>
        <authorList>
            <person name="Bertin P.N."/>
            <person name="Heinrich-Salmeron A."/>
            <person name="Pelletier E."/>
            <person name="Goulhen-Chollet F."/>
            <person name="Arsene-Ploetze F."/>
            <person name="Gallien S."/>
            <person name="Calteau A."/>
            <person name="Vallenet D."/>
            <person name="Casiot C."/>
            <person name="Chane-Woon-Ming B."/>
            <person name="Giloteaux L."/>
            <person name="Barakat M."/>
            <person name="Bonnefoy V."/>
            <person name="Bruneel O."/>
            <person name="Chandler M."/>
            <person name="Cleiss J."/>
            <person name="Duran R."/>
            <person name="Elbaz-Poulichet F."/>
            <person name="Fonknechten N."/>
            <person name="Lauga B."/>
            <person name="Mornico D."/>
            <person name="Ortet P."/>
            <person name="Schaeffer C."/>
            <person name="Siguier P."/>
            <person name="Alexander Thil Smith A."/>
            <person name="Van Dorsselaer A."/>
            <person name="Weissenbach J."/>
            <person name="Medigue C."/>
            <person name="Le Paslier D."/>
        </authorList>
    </citation>
    <scope>NUCLEOTIDE SEQUENCE</scope>
</reference>
<gene>
    <name evidence="1" type="ORF">CARN7_1530</name>
</gene>
<comment type="caution">
    <text evidence="1">The sequence shown here is derived from an EMBL/GenBank/DDBJ whole genome shotgun (WGS) entry which is preliminary data.</text>
</comment>
<evidence type="ECO:0000313" key="1">
    <source>
        <dbReference type="EMBL" id="CBI10735.1"/>
    </source>
</evidence>
<dbReference type="AlphaFoldDB" id="E6QU13"/>
<protein>
    <submittedName>
        <fullName evidence="1">Uncharacterized protein</fullName>
    </submittedName>
</protein>
<sequence length="56" mass="6592">MRALMKTWVEMSSKGFVQNHLGPLKELVGKFFAHCQFKHFFAGKHSPFKVGYFCRR</sequence>
<organism evidence="1">
    <name type="scientific">mine drainage metagenome</name>
    <dbReference type="NCBI Taxonomy" id="410659"/>
    <lineage>
        <taxon>unclassified sequences</taxon>
        <taxon>metagenomes</taxon>
        <taxon>ecological metagenomes</taxon>
    </lineage>
</organism>
<accession>E6QU13</accession>